<proteinExistence type="predicted"/>
<dbReference type="OrthoDB" id="3646434at2759"/>
<reference evidence="2 3" key="1">
    <citation type="submission" date="2015-07" db="EMBL/GenBank/DDBJ databases">
        <title>Comparative genomics of the Sigatoka disease complex on banana suggests a link between parallel evolutionary changes in Pseudocercospora fijiensis and Pseudocercospora eumusae and increased virulence on the banana host.</title>
        <authorList>
            <person name="Chang T.-C."/>
            <person name="Salvucci A."/>
            <person name="Crous P.W."/>
            <person name="Stergiopoulos I."/>
        </authorList>
    </citation>
    <scope>NUCLEOTIDE SEQUENCE [LARGE SCALE GENOMIC DNA]</scope>
    <source>
        <strain evidence="2 3">CBS 116634</strain>
    </source>
</reference>
<feature type="region of interest" description="Disordered" evidence="1">
    <location>
        <begin position="1"/>
        <end position="38"/>
    </location>
</feature>
<dbReference type="Proteomes" id="UP000073492">
    <property type="component" value="Unassembled WGS sequence"/>
</dbReference>
<feature type="compositionally biased region" description="Acidic residues" evidence="1">
    <location>
        <begin position="242"/>
        <end position="257"/>
    </location>
</feature>
<gene>
    <name evidence="2" type="ORF">AC579_4216</name>
</gene>
<evidence type="ECO:0000256" key="1">
    <source>
        <dbReference type="SAM" id="MobiDB-lite"/>
    </source>
</evidence>
<comment type="caution">
    <text evidence="2">The sequence shown here is derived from an EMBL/GenBank/DDBJ whole genome shotgun (WGS) entry which is preliminary data.</text>
</comment>
<evidence type="ECO:0000313" key="2">
    <source>
        <dbReference type="EMBL" id="KXT12640.1"/>
    </source>
</evidence>
<feature type="compositionally biased region" description="Basic and acidic residues" evidence="1">
    <location>
        <begin position="7"/>
        <end position="17"/>
    </location>
</feature>
<dbReference type="EMBL" id="LFZO01000145">
    <property type="protein sequence ID" value="KXT12640.1"/>
    <property type="molecule type" value="Genomic_DNA"/>
</dbReference>
<organism evidence="2 3">
    <name type="scientific">Pseudocercospora musae</name>
    <dbReference type="NCBI Taxonomy" id="113226"/>
    <lineage>
        <taxon>Eukaryota</taxon>
        <taxon>Fungi</taxon>
        <taxon>Dikarya</taxon>
        <taxon>Ascomycota</taxon>
        <taxon>Pezizomycotina</taxon>
        <taxon>Dothideomycetes</taxon>
        <taxon>Dothideomycetidae</taxon>
        <taxon>Mycosphaerellales</taxon>
        <taxon>Mycosphaerellaceae</taxon>
        <taxon>Pseudocercospora</taxon>
    </lineage>
</organism>
<dbReference type="AlphaFoldDB" id="A0A139ID48"/>
<feature type="compositionally biased region" description="Basic residues" evidence="1">
    <location>
        <begin position="19"/>
        <end position="29"/>
    </location>
</feature>
<accession>A0A139ID48</accession>
<feature type="region of interest" description="Disordered" evidence="1">
    <location>
        <begin position="241"/>
        <end position="271"/>
    </location>
</feature>
<sequence length="271" mass="30422">MSTLRTPKRDRSTDSHSRTPPRSHKRRAKLSPASPPPARIQYHNMPEGYGGLYSVSNHGPFIGTKGCRTCIGVYFEASDEKYFLGHFNTEVKRDANPDSQDEHGYWRIDADDVTNKEKLFREIHNSTYEGFHQALPNGPNRRMRNTLIVVCPQSGIAGKQYVGDAMLSGLLSWLKIQKKKRDKYLDKVVRNEGFIVEFGKGEPLFFDGEEPETWTVVSFAEGEAEELDLTVGLSGKQVIFEDGADDDKEDSDGDDVTSEASIDTDALPEDE</sequence>
<keyword evidence="3" id="KW-1185">Reference proteome</keyword>
<protein>
    <submittedName>
        <fullName evidence="2">Uncharacterized protein</fullName>
    </submittedName>
</protein>
<name>A0A139ID48_9PEZI</name>
<evidence type="ECO:0000313" key="3">
    <source>
        <dbReference type="Proteomes" id="UP000073492"/>
    </source>
</evidence>